<evidence type="ECO:0000313" key="1">
    <source>
        <dbReference type="EMBL" id="EMR02474.1"/>
    </source>
</evidence>
<reference evidence="1 2" key="1">
    <citation type="journal article" date="2013" name="Genome Announc.">
        <title>Draft Genome Sequence of Cesiribacter andamanensis Strain AMV16T, Isolated from a Soil Sample from a Mud Volcano in the Andaman Islands, India.</title>
        <authorList>
            <person name="Shivaji S."/>
            <person name="Ara S."/>
            <person name="Begum Z."/>
            <person name="Srinivas T.N."/>
            <person name="Singh A."/>
            <person name="Kumar Pinnaka A."/>
        </authorList>
    </citation>
    <scope>NUCLEOTIDE SEQUENCE [LARGE SCALE GENOMIC DNA]</scope>
    <source>
        <strain evidence="1 2">AMV16</strain>
    </source>
</reference>
<comment type="caution">
    <text evidence="1">The sequence shown here is derived from an EMBL/GenBank/DDBJ whole genome shotgun (WGS) entry which is preliminary data.</text>
</comment>
<protein>
    <submittedName>
        <fullName evidence="1">Uncharacterized protein</fullName>
    </submittedName>
</protein>
<gene>
    <name evidence="1" type="ORF">ADICEAN_02405</name>
</gene>
<proteinExistence type="predicted"/>
<name>M7NVH3_9BACT</name>
<dbReference type="Proteomes" id="UP000011910">
    <property type="component" value="Unassembled WGS sequence"/>
</dbReference>
<dbReference type="STRING" id="1279009.ADICEAN_02405"/>
<dbReference type="AlphaFoldDB" id="M7NVH3"/>
<accession>M7NVH3</accession>
<dbReference type="RefSeq" id="WP_009195796.1">
    <property type="nucleotide sequence ID" value="NZ_AODQ01000057.1"/>
</dbReference>
<dbReference type="EMBL" id="AODQ01000057">
    <property type="protein sequence ID" value="EMR02474.1"/>
    <property type="molecule type" value="Genomic_DNA"/>
</dbReference>
<evidence type="ECO:0000313" key="2">
    <source>
        <dbReference type="Proteomes" id="UP000011910"/>
    </source>
</evidence>
<keyword evidence="2" id="KW-1185">Reference proteome</keyword>
<organism evidence="1 2">
    <name type="scientific">Cesiribacter andamanensis AMV16</name>
    <dbReference type="NCBI Taxonomy" id="1279009"/>
    <lineage>
        <taxon>Bacteria</taxon>
        <taxon>Pseudomonadati</taxon>
        <taxon>Bacteroidota</taxon>
        <taxon>Cytophagia</taxon>
        <taxon>Cytophagales</taxon>
        <taxon>Cesiribacteraceae</taxon>
        <taxon>Cesiribacter</taxon>
    </lineage>
</organism>
<sequence>MHHIDPYLLGRLEQGGDEVRWGYVHVPGLDQDPKRTFSLSDFQQNTAQRQWLSENAFSAEMFLKIGENQRSPTLFSRDYMQDSPEERISYLLPAATDIAAFMLEANWDAGKTNSFGMGAYTGLSIFNQAVSSPKPVSVLELHDNAYRTLDYTLANEEQATVVLSAWYDHSAGEVYREF</sequence>